<proteinExistence type="predicted"/>
<keyword evidence="3" id="KW-1185">Reference proteome</keyword>
<name>A0A850EPM6_9BACL</name>
<dbReference type="EMBL" id="JABWCS010000209">
    <property type="protein sequence ID" value="NUU61487.1"/>
    <property type="molecule type" value="Genomic_DNA"/>
</dbReference>
<evidence type="ECO:0000313" key="2">
    <source>
        <dbReference type="EMBL" id="NUU61487.1"/>
    </source>
</evidence>
<dbReference type="RefSeq" id="WP_175372013.1">
    <property type="nucleotide sequence ID" value="NZ_JABWCS010000209.1"/>
</dbReference>
<evidence type="ECO:0000313" key="3">
    <source>
        <dbReference type="Proteomes" id="UP000564806"/>
    </source>
</evidence>
<comment type="caution">
    <text evidence="2">The sequence shown here is derived from an EMBL/GenBank/DDBJ whole genome shotgun (WGS) entry which is preliminary data.</text>
</comment>
<gene>
    <name evidence="2" type="ORF">HPT30_14185</name>
</gene>
<keyword evidence="1" id="KW-0732">Signal</keyword>
<feature type="chain" id="PRO_5033061828" evidence="1">
    <location>
        <begin position="24"/>
        <end position="271"/>
    </location>
</feature>
<organism evidence="2 3">
    <name type="scientific">Paenibacillus agri</name>
    <dbReference type="NCBI Taxonomy" id="2744309"/>
    <lineage>
        <taxon>Bacteria</taxon>
        <taxon>Bacillati</taxon>
        <taxon>Bacillota</taxon>
        <taxon>Bacilli</taxon>
        <taxon>Bacillales</taxon>
        <taxon>Paenibacillaceae</taxon>
        <taxon>Paenibacillus</taxon>
    </lineage>
</organism>
<evidence type="ECO:0000256" key="1">
    <source>
        <dbReference type="SAM" id="SignalP"/>
    </source>
</evidence>
<protein>
    <submittedName>
        <fullName evidence="2">Uncharacterized protein</fullName>
    </submittedName>
</protein>
<dbReference type="Proteomes" id="UP000564806">
    <property type="component" value="Unassembled WGS sequence"/>
</dbReference>
<sequence length="271" mass="29772">MNLKAIITLAVSLLLLPLLPAAAFGAPAIEFTPSVKTAFDLTTAKAEGSARTKMNSLYSELSVLKLQDDNRESNIRSLHYNNEQSLATIRQQIKEIDLTTVSRLEGETAKLKQRYQPLFDQYSALNNRIALAKKLKDKDLNAVLKTQADVMKIAVQIARQDIRTKETQLRAAKDARTKKTAAVRKTLSGIDSPQSTIKAQKSVVSALNKRLTADWSDFKAAIRKQNASLTSQSLSSMASQYRQLADAKQKIIESEQKVAAVIAAAKSQLAS</sequence>
<feature type="signal peptide" evidence="1">
    <location>
        <begin position="1"/>
        <end position="23"/>
    </location>
</feature>
<dbReference type="AlphaFoldDB" id="A0A850EPM6"/>
<accession>A0A850EPM6</accession>
<reference evidence="2" key="1">
    <citation type="submission" date="2020-06" db="EMBL/GenBank/DDBJ databases">
        <title>Paenibacillus sp. nov., isolated from soil.</title>
        <authorList>
            <person name="Seo Y.L."/>
        </authorList>
    </citation>
    <scope>NUCLEOTIDE SEQUENCE [LARGE SCALE GENOMIC DNA]</scope>
    <source>
        <strain evidence="2">JW14</strain>
    </source>
</reference>